<keyword evidence="1" id="KW-0812">Transmembrane</keyword>
<reference evidence="2 3" key="1">
    <citation type="submission" date="2019-04" db="EMBL/GenBank/DDBJ databases">
        <authorList>
            <person name="Grouzdev D.S."/>
            <person name="Nazina T.N."/>
        </authorList>
    </citation>
    <scope>NUCLEOTIDE SEQUENCE [LARGE SCALE GENOMIC DNA]</scope>
    <source>
        <strain evidence="2 3">SHC 3-19</strain>
    </source>
</reference>
<keyword evidence="1" id="KW-1133">Transmembrane helix</keyword>
<sequence>MNITNRPLRARSALPRALAGALQWRLLLLWVVAALCSSLLATLPAWSWLGGLLDHSLQAPAIAAGTAPTLLVESLMAEGAPLAVLSEGIWNSAILMLLLSPLLAGATVVAARSPTPLRFGELLRGGIGEYGPMLRLLLWSVIPLGAAAAILAAGVGLNGKLHEEAIVAADVEQGRNIALAVGGLLLLLAHAGIEAGRGWLAADARLRSAFKAWWRGVKLLCRRPLAVLSAYLLPTVCSLLLALLAVALRQRVDASGLGGFVLALLLGCAIAGALAWGKVARLFALRALAEDAHARR</sequence>
<dbReference type="RefSeq" id="WP_138348204.1">
    <property type="nucleotide sequence ID" value="NZ_SROY01000002.1"/>
</dbReference>
<dbReference type="AlphaFoldDB" id="A0A5R9PFW9"/>
<feature type="transmembrane region" description="Helical" evidence="1">
    <location>
        <begin position="132"/>
        <end position="157"/>
    </location>
</feature>
<dbReference type="Proteomes" id="UP000308508">
    <property type="component" value="Unassembled WGS sequence"/>
</dbReference>
<keyword evidence="3" id="KW-1185">Reference proteome</keyword>
<evidence type="ECO:0000313" key="3">
    <source>
        <dbReference type="Proteomes" id="UP000308508"/>
    </source>
</evidence>
<organism evidence="2 3">
    <name type="scientific">Thermomonas fusca</name>
    <dbReference type="NCBI Taxonomy" id="215690"/>
    <lineage>
        <taxon>Bacteria</taxon>
        <taxon>Pseudomonadati</taxon>
        <taxon>Pseudomonadota</taxon>
        <taxon>Gammaproteobacteria</taxon>
        <taxon>Lysobacterales</taxon>
        <taxon>Lysobacteraceae</taxon>
        <taxon>Thermomonas</taxon>
    </lineage>
</organism>
<dbReference type="STRING" id="1123377.GCA_000423885_01155"/>
<feature type="transmembrane region" description="Helical" evidence="1">
    <location>
        <begin position="89"/>
        <end position="111"/>
    </location>
</feature>
<comment type="caution">
    <text evidence="2">The sequence shown here is derived from an EMBL/GenBank/DDBJ whole genome shotgun (WGS) entry which is preliminary data.</text>
</comment>
<feature type="transmembrane region" description="Helical" evidence="1">
    <location>
        <begin position="254"/>
        <end position="276"/>
    </location>
</feature>
<gene>
    <name evidence="2" type="ORF">E5S66_05400</name>
</gene>
<dbReference type="EMBL" id="SROY01000002">
    <property type="protein sequence ID" value="TLX21967.1"/>
    <property type="molecule type" value="Genomic_DNA"/>
</dbReference>
<protein>
    <submittedName>
        <fullName evidence="2">Uncharacterized protein</fullName>
    </submittedName>
</protein>
<name>A0A5R9PFW9_9GAMM</name>
<proteinExistence type="predicted"/>
<evidence type="ECO:0000313" key="2">
    <source>
        <dbReference type="EMBL" id="TLX21967.1"/>
    </source>
</evidence>
<feature type="transmembrane region" description="Helical" evidence="1">
    <location>
        <begin position="225"/>
        <end position="248"/>
    </location>
</feature>
<feature type="transmembrane region" description="Helical" evidence="1">
    <location>
        <begin position="177"/>
        <end position="200"/>
    </location>
</feature>
<keyword evidence="1" id="KW-0472">Membrane</keyword>
<accession>A0A5R9PFW9</accession>
<evidence type="ECO:0000256" key="1">
    <source>
        <dbReference type="SAM" id="Phobius"/>
    </source>
</evidence>
<feature type="transmembrane region" description="Helical" evidence="1">
    <location>
        <begin position="26"/>
        <end position="49"/>
    </location>
</feature>